<reference evidence="1 2" key="1">
    <citation type="submission" date="2018-08" db="EMBL/GenBank/DDBJ databases">
        <title>A genome reference for cultivated species of the human gut microbiota.</title>
        <authorList>
            <person name="Zou Y."/>
            <person name="Xue W."/>
            <person name="Luo G."/>
        </authorList>
    </citation>
    <scope>NUCLEOTIDE SEQUENCE [LARGE SCALE GENOMIC DNA]</scope>
    <source>
        <strain evidence="1 2">AM17-48</strain>
    </source>
</reference>
<keyword evidence="1" id="KW-0449">Lipoprotein</keyword>
<sequence>MKNIIKYISFGVLCGLVTACTPNYEYINQNHAGVTEEQAEADGYNITTSLITLQNNVISTSTSRAQYVDLLLGGTWGRYAAESKANSWPNKFSTFDPPADWSGVEFNEVIPYIFPYVSSIERVTDDVVPQAIAHIIKVAAMHRVTDTYGPIPYTQVGVDGQVQTAYDSQEQVYKAMFVELNQAITELTDHQTESISQNADLIFKGDLLKWIRFANSLKLRLAIRTCYVPQFNVGRKTSQQLAEEAVNHSVGVMTSNDDVARLTTFSNVGNPLNEAIKFNEGDHRAIADMTIYMNAYNDPRRAAYFNESGYSSQTYCGLRTGLAPIGSSDFNKFSTIKIERETPLVWMYPSEVMFLCAEGALRGWNMGGGTAQSYYEQGIKLSFEYWGVSDDNYIHSTKAPDTYSDPSGKNSYSNKVSNITVQWNNGGVFEENLERIIVQKWLANFLLGLESWSDMRRTGYPKVLPVVQNNSNGLLNNDEIPRRCIYPTREGQSNAQNYQAALKLLGGPDNLATHLWWDCKE</sequence>
<dbReference type="InterPro" id="IPR024302">
    <property type="entry name" value="SusD-like"/>
</dbReference>
<evidence type="ECO:0000313" key="1">
    <source>
        <dbReference type="EMBL" id="RHH37913.1"/>
    </source>
</evidence>
<gene>
    <name evidence="1" type="ORF">DW206_26810</name>
</gene>
<dbReference type="PROSITE" id="PS51257">
    <property type="entry name" value="PROKAR_LIPOPROTEIN"/>
    <property type="match status" value="1"/>
</dbReference>
<protein>
    <submittedName>
        <fullName evidence="1">SusD/RagB family nutrient-binding outer membrane lipoprotein</fullName>
    </submittedName>
</protein>
<evidence type="ECO:0000313" key="2">
    <source>
        <dbReference type="Proteomes" id="UP000283329"/>
    </source>
</evidence>
<accession>A0A414WP17</accession>
<name>A0A414WP17_BACOV</name>
<proteinExistence type="predicted"/>
<dbReference type="SUPFAM" id="SSF48452">
    <property type="entry name" value="TPR-like"/>
    <property type="match status" value="1"/>
</dbReference>
<dbReference type="AlphaFoldDB" id="A0A414WP17"/>
<dbReference type="EMBL" id="QRJR01000061">
    <property type="protein sequence ID" value="RHH37913.1"/>
    <property type="molecule type" value="Genomic_DNA"/>
</dbReference>
<dbReference type="RefSeq" id="WP_118299843.1">
    <property type="nucleotide sequence ID" value="NZ_QRJR01000061.1"/>
</dbReference>
<dbReference type="Pfam" id="PF12741">
    <property type="entry name" value="SusD-like"/>
    <property type="match status" value="1"/>
</dbReference>
<dbReference type="Gene3D" id="1.25.40.390">
    <property type="match status" value="1"/>
</dbReference>
<comment type="caution">
    <text evidence="1">The sequence shown here is derived from an EMBL/GenBank/DDBJ whole genome shotgun (WGS) entry which is preliminary data.</text>
</comment>
<dbReference type="InterPro" id="IPR011990">
    <property type="entry name" value="TPR-like_helical_dom_sf"/>
</dbReference>
<dbReference type="Proteomes" id="UP000283329">
    <property type="component" value="Unassembled WGS sequence"/>
</dbReference>
<organism evidence="1 2">
    <name type="scientific">Bacteroides ovatus</name>
    <dbReference type="NCBI Taxonomy" id="28116"/>
    <lineage>
        <taxon>Bacteria</taxon>
        <taxon>Pseudomonadati</taxon>
        <taxon>Bacteroidota</taxon>
        <taxon>Bacteroidia</taxon>
        <taxon>Bacteroidales</taxon>
        <taxon>Bacteroidaceae</taxon>
        <taxon>Bacteroides</taxon>
    </lineage>
</organism>